<sequence>MSTACNCKNCGHALTRPDIQIPQSPAREFFRNNSDIPSSVKIQIGDVISTVQSLELELDKEIQDIQSVLEELLRKRTDLHDQGEKHRELLHPIRRLPAELLAEVFGHSMTASWLHDIASSNNPGQVHRRITEGGLNKSPLIFSSVCALWRSIAVSTPSLWSSVSLQIERSRQTMDLLLMKMWLARAREMPLFISLTCNFLCEGDGMAPLFTLFASYSQQWQAVSLHLPPSLMDHLTSVKNHLPKLRWLSVGYAWGATYHPMDMFQAAPRLRSIELAEGISPGEILLPWAQLHNCDFGFAVQPPELLDLLQRMADIEACQWYIKDNFDPRDDSSNGPIITLPRLHSLIIVNESPSQSFLKRLNTPALQKFSFIPDDPDSDTMPVIMHLITQGKLRSLTLSSPFSRLLVQDIITPHMMLAILKANPDLRELRMLRNASSSMTSVLWDVFASLVPRLHFILVECSPGRIPPEFNISHFLNAISPRVGAGLQRVIICAHGRARRSEILQNVPELPARFSQLRSAGLEFSMTLRGMDFFDNSLWDDYD</sequence>
<dbReference type="Proteomes" id="UP000076532">
    <property type="component" value="Unassembled WGS sequence"/>
</dbReference>
<dbReference type="STRING" id="436010.A0A166MHA1"/>
<protein>
    <submittedName>
        <fullName evidence="2">Uncharacterized protein</fullName>
    </submittedName>
</protein>
<evidence type="ECO:0000256" key="1">
    <source>
        <dbReference type="SAM" id="Coils"/>
    </source>
</evidence>
<reference evidence="2 3" key="1">
    <citation type="journal article" date="2016" name="Mol. Biol. Evol.">
        <title>Comparative Genomics of Early-Diverging Mushroom-Forming Fungi Provides Insights into the Origins of Lignocellulose Decay Capabilities.</title>
        <authorList>
            <person name="Nagy L.G."/>
            <person name="Riley R."/>
            <person name="Tritt A."/>
            <person name="Adam C."/>
            <person name="Daum C."/>
            <person name="Floudas D."/>
            <person name="Sun H."/>
            <person name="Yadav J.S."/>
            <person name="Pangilinan J."/>
            <person name="Larsson K.H."/>
            <person name="Matsuura K."/>
            <person name="Barry K."/>
            <person name="Labutti K."/>
            <person name="Kuo R."/>
            <person name="Ohm R.A."/>
            <person name="Bhattacharya S.S."/>
            <person name="Shirouzu T."/>
            <person name="Yoshinaga Y."/>
            <person name="Martin F.M."/>
            <person name="Grigoriev I.V."/>
            <person name="Hibbett D.S."/>
        </authorList>
    </citation>
    <scope>NUCLEOTIDE SEQUENCE [LARGE SCALE GENOMIC DNA]</scope>
    <source>
        <strain evidence="2 3">CBS 109695</strain>
    </source>
</reference>
<keyword evidence="3" id="KW-1185">Reference proteome</keyword>
<keyword evidence="1" id="KW-0175">Coiled coil</keyword>
<organism evidence="2 3">
    <name type="scientific">Athelia psychrophila</name>
    <dbReference type="NCBI Taxonomy" id="1759441"/>
    <lineage>
        <taxon>Eukaryota</taxon>
        <taxon>Fungi</taxon>
        <taxon>Dikarya</taxon>
        <taxon>Basidiomycota</taxon>
        <taxon>Agaricomycotina</taxon>
        <taxon>Agaricomycetes</taxon>
        <taxon>Agaricomycetidae</taxon>
        <taxon>Atheliales</taxon>
        <taxon>Atheliaceae</taxon>
        <taxon>Athelia</taxon>
    </lineage>
</organism>
<dbReference type="EMBL" id="KV417529">
    <property type="protein sequence ID" value="KZP24000.1"/>
    <property type="molecule type" value="Genomic_DNA"/>
</dbReference>
<dbReference type="Gene3D" id="1.20.1280.50">
    <property type="match status" value="1"/>
</dbReference>
<dbReference type="AlphaFoldDB" id="A0A166MHA1"/>
<accession>A0A166MHA1</accession>
<dbReference type="OrthoDB" id="3365698at2759"/>
<feature type="coiled-coil region" evidence="1">
    <location>
        <begin position="51"/>
        <end position="82"/>
    </location>
</feature>
<gene>
    <name evidence="2" type="ORF">FIBSPDRAFT_441954</name>
</gene>
<name>A0A166MHA1_9AGAM</name>
<proteinExistence type="predicted"/>
<evidence type="ECO:0000313" key="3">
    <source>
        <dbReference type="Proteomes" id="UP000076532"/>
    </source>
</evidence>
<evidence type="ECO:0000313" key="2">
    <source>
        <dbReference type="EMBL" id="KZP24000.1"/>
    </source>
</evidence>